<evidence type="ECO:0000256" key="6">
    <source>
        <dbReference type="PIRSR" id="PIRSR602403-1"/>
    </source>
</evidence>
<name>A0A9P8G2L4_AURME</name>
<comment type="caution">
    <text evidence="9">The sequence shown here is derived from an EMBL/GenBank/DDBJ whole genome shotgun (WGS) entry which is preliminary data.</text>
</comment>
<dbReference type="InterPro" id="IPR036396">
    <property type="entry name" value="Cyt_P450_sf"/>
</dbReference>
<dbReference type="PANTHER" id="PTHR24304:SF2">
    <property type="entry name" value="24-HYDROXYCHOLESTEROL 7-ALPHA-HYDROXYLASE"/>
    <property type="match status" value="1"/>
</dbReference>
<dbReference type="InterPro" id="IPR001128">
    <property type="entry name" value="Cyt_P450"/>
</dbReference>
<keyword evidence="8" id="KW-0812">Transmembrane</keyword>
<accession>A0A9P8G2L4</accession>
<keyword evidence="8" id="KW-1133">Transmembrane helix</keyword>
<dbReference type="GO" id="GO:0016705">
    <property type="term" value="F:oxidoreductase activity, acting on paired donors, with incorporation or reduction of molecular oxygen"/>
    <property type="evidence" value="ECO:0007669"/>
    <property type="project" value="InterPro"/>
</dbReference>
<keyword evidence="7" id="KW-0503">Monooxygenase</keyword>
<dbReference type="AlphaFoldDB" id="A0A9P8G2L4"/>
<dbReference type="Proteomes" id="UP000729357">
    <property type="component" value="Unassembled WGS sequence"/>
</dbReference>
<evidence type="ECO:0000256" key="7">
    <source>
        <dbReference type="RuleBase" id="RU000461"/>
    </source>
</evidence>
<organism evidence="9 10">
    <name type="scientific">Aureobasidium melanogenum</name>
    <name type="common">Aureobasidium pullulans var. melanogenum</name>
    <dbReference type="NCBI Taxonomy" id="46634"/>
    <lineage>
        <taxon>Eukaryota</taxon>
        <taxon>Fungi</taxon>
        <taxon>Dikarya</taxon>
        <taxon>Ascomycota</taxon>
        <taxon>Pezizomycotina</taxon>
        <taxon>Dothideomycetes</taxon>
        <taxon>Dothideomycetidae</taxon>
        <taxon>Dothideales</taxon>
        <taxon>Saccotheciaceae</taxon>
        <taxon>Aureobasidium</taxon>
    </lineage>
</organism>
<proteinExistence type="inferred from homology"/>
<keyword evidence="10" id="KW-1185">Reference proteome</keyword>
<dbReference type="GO" id="GO:0005506">
    <property type="term" value="F:iron ion binding"/>
    <property type="evidence" value="ECO:0007669"/>
    <property type="project" value="InterPro"/>
</dbReference>
<dbReference type="InterPro" id="IPR050529">
    <property type="entry name" value="CYP450_sterol_14alpha_dmase"/>
</dbReference>
<comment type="cofactor">
    <cofactor evidence="1 6">
        <name>heme</name>
        <dbReference type="ChEBI" id="CHEBI:30413"/>
    </cofactor>
</comment>
<protein>
    <submittedName>
        <fullName evidence="9">14-alpha sterol demethylase Cyp51B</fullName>
    </submittedName>
</protein>
<dbReference type="InterPro" id="IPR002403">
    <property type="entry name" value="Cyt_P450_E_grp-IV"/>
</dbReference>
<evidence type="ECO:0000256" key="2">
    <source>
        <dbReference type="ARBA" id="ARBA00010617"/>
    </source>
</evidence>
<reference evidence="9" key="1">
    <citation type="journal article" date="2021" name="J Fungi (Basel)">
        <title>Virulence traits and population genomics of the black yeast Aureobasidium melanogenum.</title>
        <authorList>
            <person name="Cernosa A."/>
            <person name="Sun X."/>
            <person name="Gostincar C."/>
            <person name="Fang C."/>
            <person name="Gunde-Cimerman N."/>
            <person name="Song Z."/>
        </authorList>
    </citation>
    <scope>NUCLEOTIDE SEQUENCE</scope>
    <source>
        <strain evidence="9">EXF-9298</strain>
    </source>
</reference>
<evidence type="ECO:0000313" key="9">
    <source>
        <dbReference type="EMBL" id="KAG9989536.1"/>
    </source>
</evidence>
<dbReference type="PANTHER" id="PTHR24304">
    <property type="entry name" value="CYTOCHROME P450 FAMILY 7"/>
    <property type="match status" value="1"/>
</dbReference>
<feature type="transmembrane region" description="Helical" evidence="8">
    <location>
        <begin position="20"/>
        <end position="40"/>
    </location>
</feature>
<keyword evidence="3 6" id="KW-0349">Heme</keyword>
<dbReference type="Gene3D" id="1.10.630.10">
    <property type="entry name" value="Cytochrome P450"/>
    <property type="match status" value="3"/>
</dbReference>
<gene>
    <name evidence="9" type="ORF">KCU98_g1813</name>
</gene>
<dbReference type="PRINTS" id="PR00385">
    <property type="entry name" value="P450"/>
</dbReference>
<dbReference type="EMBL" id="JAHFXS010000076">
    <property type="protein sequence ID" value="KAG9989536.1"/>
    <property type="molecule type" value="Genomic_DNA"/>
</dbReference>
<keyword evidence="5 6" id="KW-0408">Iron</keyword>
<dbReference type="Pfam" id="PF00067">
    <property type="entry name" value="p450"/>
    <property type="match status" value="1"/>
</dbReference>
<comment type="similarity">
    <text evidence="2 7">Belongs to the cytochrome P450 family.</text>
</comment>
<dbReference type="GO" id="GO:0020037">
    <property type="term" value="F:heme binding"/>
    <property type="evidence" value="ECO:0007669"/>
    <property type="project" value="InterPro"/>
</dbReference>
<keyword evidence="7" id="KW-0560">Oxidoreductase</keyword>
<keyword evidence="4 6" id="KW-0479">Metal-binding</keyword>
<feature type="binding site" description="axial binding residue" evidence="6">
    <location>
        <position position="324"/>
    </location>
    <ligand>
        <name>heme</name>
        <dbReference type="ChEBI" id="CHEBI:30413"/>
    </ligand>
    <ligandPart>
        <name>Fe</name>
        <dbReference type="ChEBI" id="CHEBI:18248"/>
    </ligandPart>
</feature>
<feature type="non-terminal residue" evidence="9">
    <location>
        <position position="382"/>
    </location>
</feature>
<dbReference type="SUPFAM" id="SSF48264">
    <property type="entry name" value="Cytochrome P450"/>
    <property type="match status" value="1"/>
</dbReference>
<reference evidence="9" key="2">
    <citation type="submission" date="2021-08" db="EMBL/GenBank/DDBJ databases">
        <authorList>
            <person name="Gostincar C."/>
            <person name="Sun X."/>
            <person name="Song Z."/>
            <person name="Gunde-Cimerman N."/>
        </authorList>
    </citation>
    <scope>NUCLEOTIDE SEQUENCE</scope>
    <source>
        <strain evidence="9">EXF-9298</strain>
    </source>
</reference>
<evidence type="ECO:0000313" key="10">
    <source>
        <dbReference type="Proteomes" id="UP000729357"/>
    </source>
</evidence>
<evidence type="ECO:0000256" key="8">
    <source>
        <dbReference type="SAM" id="Phobius"/>
    </source>
</evidence>
<dbReference type="PRINTS" id="PR00465">
    <property type="entry name" value="EP450IV"/>
</dbReference>
<dbReference type="InterPro" id="IPR017972">
    <property type="entry name" value="Cyt_P450_CS"/>
</dbReference>
<keyword evidence="8" id="KW-0472">Membrane</keyword>
<dbReference type="GO" id="GO:0004497">
    <property type="term" value="F:monooxygenase activity"/>
    <property type="evidence" value="ECO:0007669"/>
    <property type="project" value="UniProtKB-KW"/>
</dbReference>
<evidence type="ECO:0000256" key="5">
    <source>
        <dbReference type="ARBA" id="ARBA00023004"/>
    </source>
</evidence>
<evidence type="ECO:0000256" key="3">
    <source>
        <dbReference type="ARBA" id="ARBA00022617"/>
    </source>
</evidence>
<sequence length="382" mass="42987">MQSQHLIDSNWRLALGELEHWKLASLVLLFSVGVAVLVNVMQQVLSKKKNEPPVVFHWFPFIGSTIAYGTDPYGFFFSNRSKYGDIFTFVLLGKKTTVYLGTKGNEFILNGKPKNLNVEEIYSPLTTPVFGQGVVYDCSNAVLMQQKKYKDGTALTNQDIAHIMIALLMAGQHSSSSTISWILLRLSSRPDIQEELLEKQKNVLGINQDGSIKDLRFEDLPRLELHGQKSQIPIPVPGTPYTIPATHILLATPGTSSRMQKHFPEPLLWEPHRWDELPSEDYSNLAPYQSKLDEKEETIGYGFGLVSKGAASIYLPFGAGRHRCIGEQFAYVQLQTILVSAVREFKFFNLDDSEEVGGTDYSSLFSRPLSPAVVRWELRSEE</sequence>
<dbReference type="PROSITE" id="PS00086">
    <property type="entry name" value="CYTOCHROME_P450"/>
    <property type="match status" value="1"/>
</dbReference>
<evidence type="ECO:0000256" key="1">
    <source>
        <dbReference type="ARBA" id="ARBA00001971"/>
    </source>
</evidence>
<evidence type="ECO:0000256" key="4">
    <source>
        <dbReference type="ARBA" id="ARBA00022723"/>
    </source>
</evidence>